<keyword evidence="2" id="KW-0238">DNA-binding</keyword>
<organism evidence="5 6">
    <name type="scientific">Mycolicibacterium vaccae ATCC 25954</name>
    <dbReference type="NCBI Taxonomy" id="1194972"/>
    <lineage>
        <taxon>Bacteria</taxon>
        <taxon>Bacillati</taxon>
        <taxon>Actinomycetota</taxon>
        <taxon>Actinomycetes</taxon>
        <taxon>Mycobacteriales</taxon>
        <taxon>Mycobacteriaceae</taxon>
        <taxon>Mycolicibacterium</taxon>
    </lineage>
</organism>
<dbReference type="InterPro" id="IPR036388">
    <property type="entry name" value="WH-like_DNA-bd_sf"/>
</dbReference>
<dbReference type="CDD" id="cd07377">
    <property type="entry name" value="WHTH_GntR"/>
    <property type="match status" value="1"/>
</dbReference>
<dbReference type="InterPro" id="IPR036390">
    <property type="entry name" value="WH_DNA-bd_sf"/>
</dbReference>
<dbReference type="InterPro" id="IPR008920">
    <property type="entry name" value="TF_FadR/GntR_C"/>
</dbReference>
<dbReference type="PANTHER" id="PTHR43537">
    <property type="entry name" value="TRANSCRIPTIONAL REGULATOR, GNTR FAMILY"/>
    <property type="match status" value="1"/>
</dbReference>
<evidence type="ECO:0000256" key="3">
    <source>
        <dbReference type="ARBA" id="ARBA00023163"/>
    </source>
</evidence>
<evidence type="ECO:0000256" key="2">
    <source>
        <dbReference type="ARBA" id="ARBA00023125"/>
    </source>
</evidence>
<reference evidence="5 6" key="1">
    <citation type="journal article" date="2012" name="J. Bacteriol.">
        <title>Complete Genome Sequence of Mycobacterium vaccae Type Strain ATCC 25954.</title>
        <authorList>
            <person name="Ho Y.S."/>
            <person name="Adroub S.A."/>
            <person name="Abadi M."/>
            <person name="Al Alwan B."/>
            <person name="Alkhateeb R."/>
            <person name="Gao G."/>
            <person name="Ragab A."/>
            <person name="Ali S."/>
            <person name="van Soolingen D."/>
            <person name="Bitter W."/>
            <person name="Pain A."/>
            <person name="Abdallah A.M."/>
        </authorList>
    </citation>
    <scope>NUCLEOTIDE SEQUENCE [LARGE SCALE GENOMIC DNA]</scope>
    <source>
        <strain evidence="5 6">ATCC 25954</strain>
    </source>
</reference>
<gene>
    <name evidence="5" type="ORF">MVAC_12946</name>
</gene>
<dbReference type="PATRIC" id="fig|1194972.3.peg.2588"/>
<dbReference type="HOGENOM" id="CLU_017584_5_3_11"/>
<dbReference type="InterPro" id="IPR000524">
    <property type="entry name" value="Tscrpt_reg_HTH_GntR"/>
</dbReference>
<dbReference type="SMART" id="SM00895">
    <property type="entry name" value="FCD"/>
    <property type="match status" value="1"/>
</dbReference>
<keyword evidence="1" id="KW-0805">Transcription regulation</keyword>
<dbReference type="eggNOG" id="COG1802">
    <property type="taxonomic scope" value="Bacteria"/>
</dbReference>
<dbReference type="Gene3D" id="1.10.10.10">
    <property type="entry name" value="Winged helix-like DNA-binding domain superfamily/Winged helix DNA-binding domain"/>
    <property type="match status" value="1"/>
</dbReference>
<protein>
    <submittedName>
        <fullName evidence="5">GntR family transcriptional regulator</fullName>
    </submittedName>
</protein>
<dbReference type="Pfam" id="PF07729">
    <property type="entry name" value="FCD"/>
    <property type="match status" value="1"/>
</dbReference>
<dbReference type="InterPro" id="IPR011711">
    <property type="entry name" value="GntR_C"/>
</dbReference>
<name>K0UVR7_MYCVA</name>
<keyword evidence="3" id="KW-0804">Transcription</keyword>
<dbReference type="Gene3D" id="1.20.120.530">
    <property type="entry name" value="GntR ligand-binding domain-like"/>
    <property type="match status" value="1"/>
</dbReference>
<dbReference type="SMART" id="SM00345">
    <property type="entry name" value="HTH_GNTR"/>
    <property type="match status" value="1"/>
</dbReference>
<dbReference type="SUPFAM" id="SSF48008">
    <property type="entry name" value="GntR ligand-binding domain-like"/>
    <property type="match status" value="1"/>
</dbReference>
<sequence>MTRTTEVYDTLLAELLNGQLAPGQKLLLVAIGERLGVSQSVVREALTRLAAQGFVVATPQRGFRVRELSVDDIVCLTETRVQVETAALRLAIQRGDVHWEAGILTSHHLLDQTPFFAEDRTVNEEWNVRHREFHRALLAGCKNPWMDRVTQAMRDNAELYRRWYLVLADGHPHDFAIEHDKLKDLALARDVDAAVALLTEHIERAPRELIAYATEHGVEGFQG</sequence>
<evidence type="ECO:0000259" key="4">
    <source>
        <dbReference type="PROSITE" id="PS50949"/>
    </source>
</evidence>
<evidence type="ECO:0000256" key="1">
    <source>
        <dbReference type="ARBA" id="ARBA00023015"/>
    </source>
</evidence>
<dbReference type="GO" id="GO:0003700">
    <property type="term" value="F:DNA-binding transcription factor activity"/>
    <property type="evidence" value="ECO:0007669"/>
    <property type="project" value="InterPro"/>
</dbReference>
<dbReference type="PANTHER" id="PTHR43537:SF20">
    <property type="entry name" value="HTH-TYPE TRANSCRIPTIONAL REPRESSOR GLAR"/>
    <property type="match status" value="1"/>
</dbReference>
<accession>K0UVR7</accession>
<dbReference type="SUPFAM" id="SSF46785">
    <property type="entry name" value="Winged helix' DNA-binding domain"/>
    <property type="match status" value="1"/>
</dbReference>
<dbReference type="Pfam" id="PF00392">
    <property type="entry name" value="GntR"/>
    <property type="match status" value="1"/>
</dbReference>
<proteinExistence type="predicted"/>
<dbReference type="RefSeq" id="WP_003933010.1">
    <property type="nucleotide sequence ID" value="NZ_JH814698.1"/>
</dbReference>
<dbReference type="PROSITE" id="PS50949">
    <property type="entry name" value="HTH_GNTR"/>
    <property type="match status" value="1"/>
</dbReference>
<dbReference type="AlphaFoldDB" id="K0UVR7"/>
<evidence type="ECO:0000313" key="5">
    <source>
        <dbReference type="EMBL" id="EJZ09140.1"/>
    </source>
</evidence>
<feature type="domain" description="HTH gntR-type" evidence="4">
    <location>
        <begin position="1"/>
        <end position="68"/>
    </location>
</feature>
<keyword evidence="6" id="KW-1185">Reference proteome</keyword>
<dbReference type="EMBL" id="ALQA01000024">
    <property type="protein sequence ID" value="EJZ09140.1"/>
    <property type="molecule type" value="Genomic_DNA"/>
</dbReference>
<comment type="caution">
    <text evidence="5">The sequence shown here is derived from an EMBL/GenBank/DDBJ whole genome shotgun (WGS) entry which is preliminary data.</text>
</comment>
<dbReference type="GO" id="GO:0003677">
    <property type="term" value="F:DNA binding"/>
    <property type="evidence" value="ECO:0007669"/>
    <property type="project" value="UniProtKB-KW"/>
</dbReference>
<evidence type="ECO:0000313" key="6">
    <source>
        <dbReference type="Proteomes" id="UP000006072"/>
    </source>
</evidence>
<dbReference type="Proteomes" id="UP000006072">
    <property type="component" value="Unassembled WGS sequence"/>
</dbReference>